<dbReference type="AlphaFoldDB" id="A0A7R7HUZ0"/>
<reference evidence="1 2" key="1">
    <citation type="submission" date="2020-08" db="EMBL/GenBank/DDBJ databases">
        <title>Whole genome shotgun sequence of Actinocatenispora thailandica NBRC 105041.</title>
        <authorList>
            <person name="Komaki H."/>
            <person name="Tamura T."/>
        </authorList>
    </citation>
    <scope>NUCLEOTIDE SEQUENCE [LARGE SCALE GENOMIC DNA]</scope>
    <source>
        <strain evidence="1 2">NBRC 105041</strain>
    </source>
</reference>
<name>A0A7R7HUZ0_9ACTN</name>
<evidence type="ECO:0000313" key="2">
    <source>
        <dbReference type="Proteomes" id="UP000611640"/>
    </source>
</evidence>
<proteinExistence type="predicted"/>
<protein>
    <submittedName>
        <fullName evidence="1">Uncharacterized protein</fullName>
    </submittedName>
</protein>
<dbReference type="KEGG" id="atl:Athai_11100"/>
<dbReference type="EMBL" id="AP023355">
    <property type="protein sequence ID" value="BCJ33607.1"/>
    <property type="molecule type" value="Genomic_DNA"/>
</dbReference>
<keyword evidence="2" id="KW-1185">Reference proteome</keyword>
<dbReference type="Proteomes" id="UP000611640">
    <property type="component" value="Chromosome"/>
</dbReference>
<organism evidence="1 2">
    <name type="scientific">Actinocatenispora thailandica</name>
    <dbReference type="NCBI Taxonomy" id="227318"/>
    <lineage>
        <taxon>Bacteria</taxon>
        <taxon>Bacillati</taxon>
        <taxon>Actinomycetota</taxon>
        <taxon>Actinomycetes</taxon>
        <taxon>Micromonosporales</taxon>
        <taxon>Micromonosporaceae</taxon>
        <taxon>Actinocatenispora</taxon>
    </lineage>
</organism>
<evidence type="ECO:0000313" key="1">
    <source>
        <dbReference type="EMBL" id="BCJ33607.1"/>
    </source>
</evidence>
<sequence length="198" mass="22253">MLVFGENYNDSQSIGHLLVHLNPRLAGRVRPLPRPTSLTRQAKAKAVRSWVTELDRTIRGYEAGGRQVTAALVHRDADDPDPDGAVAIALSNDLAPLGRAHPVVPVEEIEAWWFLFPDAVEAVRPSAWRDTIPRRARDVERIRNPKQELQRLTGRRKKARYEEAESPRVAEFVRQLGLRPQGSSASYHRFGAVARSLT</sequence>
<gene>
    <name evidence="1" type="ORF">Athai_11100</name>
</gene>
<accession>A0A7R7HUZ0</accession>